<dbReference type="Proteomes" id="UP001519460">
    <property type="component" value="Unassembled WGS sequence"/>
</dbReference>
<dbReference type="AlphaFoldDB" id="A0ABD0KRV3"/>
<organism evidence="1 2">
    <name type="scientific">Batillaria attramentaria</name>
    <dbReference type="NCBI Taxonomy" id="370345"/>
    <lineage>
        <taxon>Eukaryota</taxon>
        <taxon>Metazoa</taxon>
        <taxon>Spiralia</taxon>
        <taxon>Lophotrochozoa</taxon>
        <taxon>Mollusca</taxon>
        <taxon>Gastropoda</taxon>
        <taxon>Caenogastropoda</taxon>
        <taxon>Sorbeoconcha</taxon>
        <taxon>Cerithioidea</taxon>
        <taxon>Batillariidae</taxon>
        <taxon>Batillaria</taxon>
    </lineage>
</organism>
<gene>
    <name evidence="1" type="ORF">BaRGS_00019121</name>
</gene>
<dbReference type="EMBL" id="JACVVK020000135">
    <property type="protein sequence ID" value="KAK7489726.1"/>
    <property type="molecule type" value="Genomic_DNA"/>
</dbReference>
<evidence type="ECO:0000313" key="2">
    <source>
        <dbReference type="Proteomes" id="UP001519460"/>
    </source>
</evidence>
<name>A0ABD0KRV3_9CAEN</name>
<evidence type="ECO:0000313" key="1">
    <source>
        <dbReference type="EMBL" id="KAK7489726.1"/>
    </source>
</evidence>
<reference evidence="1 2" key="1">
    <citation type="journal article" date="2023" name="Sci. Data">
        <title>Genome assembly of the Korean intertidal mud-creeper Batillaria attramentaria.</title>
        <authorList>
            <person name="Patra A.K."/>
            <person name="Ho P.T."/>
            <person name="Jun S."/>
            <person name="Lee S.J."/>
            <person name="Kim Y."/>
            <person name="Won Y.J."/>
        </authorList>
    </citation>
    <scope>NUCLEOTIDE SEQUENCE [LARGE SCALE GENOMIC DNA]</scope>
    <source>
        <strain evidence="1">Wonlab-2016</strain>
    </source>
</reference>
<proteinExistence type="predicted"/>
<protein>
    <submittedName>
        <fullName evidence="1">Uncharacterized protein</fullName>
    </submittedName>
</protein>
<accession>A0ABD0KRV3</accession>
<keyword evidence="2" id="KW-1185">Reference proteome</keyword>
<sequence>MGDLLQSPHQRRANEGTTEGLGECIAFYARRIVFRNRRKFGRQTTREDPFLEGIHQMVFAVDTRRSLSEHTMENRFSPVRYLVPASRTRPQIHFSPRTSGRQTGTFSTLGWSCSRTVTIKRAAQG</sequence>
<comment type="caution">
    <text evidence="1">The sequence shown here is derived from an EMBL/GenBank/DDBJ whole genome shotgun (WGS) entry which is preliminary data.</text>
</comment>